<dbReference type="EC" id="5.4.99.-" evidence="5"/>
<dbReference type="InterPro" id="IPR050188">
    <property type="entry name" value="RluA_PseudoU_synthase"/>
</dbReference>
<dbReference type="Pfam" id="PF00849">
    <property type="entry name" value="PseudoU_synth_2"/>
    <property type="match status" value="1"/>
</dbReference>
<dbReference type="InterPro" id="IPR020103">
    <property type="entry name" value="PsdUridine_synth_cat_dom_sf"/>
</dbReference>
<keyword evidence="3 5" id="KW-0413">Isomerase</keyword>
<dbReference type="PANTHER" id="PTHR21600">
    <property type="entry name" value="MITOCHONDRIAL RNA PSEUDOURIDINE SYNTHASE"/>
    <property type="match status" value="1"/>
</dbReference>
<proteinExistence type="inferred from homology"/>
<dbReference type="SUPFAM" id="SSF55120">
    <property type="entry name" value="Pseudouridine synthase"/>
    <property type="match status" value="1"/>
</dbReference>
<evidence type="ECO:0000256" key="4">
    <source>
        <dbReference type="PROSITE-ProRule" id="PRU00182"/>
    </source>
</evidence>
<name>A0ABR7G0N7_9FIRM</name>
<comment type="caution">
    <text evidence="7">The sequence shown here is derived from an EMBL/GenBank/DDBJ whole genome shotgun (WGS) entry which is preliminary data.</text>
</comment>
<sequence length="355" mass="40271">MKEFIISHQEEGQRFDKYLVKCLPKAQKSFLYKMLRKKNIVLNGKKADGNEKIKAGDSVKIFFSDETFEKFSDEKTSVKIAAVSDEVKLDVLYEDDKFLIVNKPSGMLSQKAEKNDISLVEYVNDYLAAKEEHKESTFKAGICNRLDRNTSGIVVAGKSVVGLQEMSAAFHDRTIKKYYICIVKGRVSKRVHIKGWLRKDADVNKVNVVKNIPQGAGMDDYTAIETEYFPVCISDEVSLVKVHLITGKTHQIRAHLAYEKHPLAGDAKYGDKTFNRYFKEKYGIKNQMLHAYELAIPKAISSNMNIDNAADKDNAYINDTGEMCIRTNVPDGFIKVLKGENLWQHGTQEDLEALH</sequence>
<accession>A0ABR7G0N7</accession>
<evidence type="ECO:0000256" key="2">
    <source>
        <dbReference type="ARBA" id="ARBA00010876"/>
    </source>
</evidence>
<evidence type="ECO:0000259" key="6">
    <source>
        <dbReference type="Pfam" id="PF00849"/>
    </source>
</evidence>
<dbReference type="InterPro" id="IPR006225">
    <property type="entry name" value="PsdUridine_synth_RluC/D"/>
</dbReference>
<dbReference type="Gene3D" id="3.30.2350.10">
    <property type="entry name" value="Pseudouridine synthase"/>
    <property type="match status" value="1"/>
</dbReference>
<gene>
    <name evidence="7" type="ORF">H8S01_08525</name>
</gene>
<feature type="domain" description="Pseudouridine synthase RsuA/RluA-like" evidence="6">
    <location>
        <begin position="98"/>
        <end position="257"/>
    </location>
</feature>
<dbReference type="CDD" id="cd00165">
    <property type="entry name" value="S4"/>
    <property type="match status" value="1"/>
</dbReference>
<evidence type="ECO:0000256" key="3">
    <source>
        <dbReference type="ARBA" id="ARBA00023235"/>
    </source>
</evidence>
<comment type="function">
    <text evidence="5">Responsible for synthesis of pseudouridine from uracil.</text>
</comment>
<dbReference type="EMBL" id="JACOPD010000005">
    <property type="protein sequence ID" value="MBC5681002.1"/>
    <property type="molecule type" value="Genomic_DNA"/>
</dbReference>
<protein>
    <recommendedName>
        <fullName evidence="5">Pseudouridine synthase</fullName>
        <ecNumber evidence="5">5.4.99.-</ecNumber>
    </recommendedName>
</protein>
<evidence type="ECO:0000313" key="7">
    <source>
        <dbReference type="EMBL" id="MBC5681002.1"/>
    </source>
</evidence>
<dbReference type="PANTHER" id="PTHR21600:SF83">
    <property type="entry name" value="PSEUDOURIDYLATE SYNTHASE RPUSD4, MITOCHONDRIAL"/>
    <property type="match status" value="1"/>
</dbReference>
<keyword evidence="8" id="KW-1185">Reference proteome</keyword>
<dbReference type="InterPro" id="IPR036986">
    <property type="entry name" value="S4_RNA-bd_sf"/>
</dbReference>
<dbReference type="InterPro" id="IPR006224">
    <property type="entry name" value="PsdUridine_synth_RluA-like_CS"/>
</dbReference>
<dbReference type="CDD" id="cd02869">
    <property type="entry name" value="PseudoU_synth_RluA_like"/>
    <property type="match status" value="1"/>
</dbReference>
<evidence type="ECO:0000256" key="5">
    <source>
        <dbReference type="RuleBase" id="RU362028"/>
    </source>
</evidence>
<evidence type="ECO:0000256" key="1">
    <source>
        <dbReference type="ARBA" id="ARBA00000073"/>
    </source>
</evidence>
<dbReference type="Proteomes" id="UP000628463">
    <property type="component" value="Unassembled WGS sequence"/>
</dbReference>
<comment type="similarity">
    <text evidence="2 5">Belongs to the pseudouridine synthase RluA family.</text>
</comment>
<dbReference type="NCBIfam" id="TIGR00005">
    <property type="entry name" value="rluA_subfam"/>
    <property type="match status" value="1"/>
</dbReference>
<reference evidence="7 8" key="1">
    <citation type="submission" date="2020-08" db="EMBL/GenBank/DDBJ databases">
        <title>Genome public.</title>
        <authorList>
            <person name="Liu C."/>
            <person name="Sun Q."/>
        </authorList>
    </citation>
    <scope>NUCLEOTIDE SEQUENCE [LARGE SCALE GENOMIC DNA]</scope>
    <source>
        <strain evidence="7 8">NSJ-43</strain>
    </source>
</reference>
<keyword evidence="4" id="KW-0694">RNA-binding</keyword>
<dbReference type="PROSITE" id="PS01129">
    <property type="entry name" value="PSI_RLU"/>
    <property type="match status" value="1"/>
</dbReference>
<evidence type="ECO:0000313" key="8">
    <source>
        <dbReference type="Proteomes" id="UP000628463"/>
    </source>
</evidence>
<dbReference type="InterPro" id="IPR006145">
    <property type="entry name" value="PsdUridine_synth_RsuA/RluA"/>
</dbReference>
<comment type="catalytic activity">
    <reaction evidence="1 5">
        <text>a uridine in RNA = a pseudouridine in RNA</text>
        <dbReference type="Rhea" id="RHEA:48348"/>
        <dbReference type="Rhea" id="RHEA-COMP:12068"/>
        <dbReference type="Rhea" id="RHEA-COMP:12069"/>
        <dbReference type="ChEBI" id="CHEBI:65314"/>
        <dbReference type="ChEBI" id="CHEBI:65315"/>
    </reaction>
</comment>
<dbReference type="Gene3D" id="3.10.290.10">
    <property type="entry name" value="RNA-binding S4 domain"/>
    <property type="match status" value="1"/>
</dbReference>
<dbReference type="PROSITE" id="PS50889">
    <property type="entry name" value="S4"/>
    <property type="match status" value="1"/>
</dbReference>
<dbReference type="RefSeq" id="WP_186836906.1">
    <property type="nucleotide sequence ID" value="NZ_JACOPD010000005.1"/>
</dbReference>
<organism evidence="7 8">
    <name type="scientific">Lachnospira hominis</name>
    <name type="common">ex Liu et al. 2021</name>
    <dbReference type="NCBI Taxonomy" id="2763051"/>
    <lineage>
        <taxon>Bacteria</taxon>
        <taxon>Bacillati</taxon>
        <taxon>Bacillota</taxon>
        <taxon>Clostridia</taxon>
        <taxon>Lachnospirales</taxon>
        <taxon>Lachnospiraceae</taxon>
        <taxon>Lachnospira</taxon>
    </lineage>
</organism>